<keyword evidence="1" id="KW-1133">Transmembrane helix</keyword>
<keyword evidence="1" id="KW-0812">Transmembrane</keyword>
<dbReference type="Proteomes" id="UP001183607">
    <property type="component" value="Unassembled WGS sequence"/>
</dbReference>
<dbReference type="EMBL" id="JAVRER010000003">
    <property type="protein sequence ID" value="MDT0414328.1"/>
    <property type="molecule type" value="Genomic_DNA"/>
</dbReference>
<gene>
    <name evidence="2" type="ORF">RM574_02400</name>
</gene>
<proteinExistence type="predicted"/>
<feature type="transmembrane region" description="Helical" evidence="1">
    <location>
        <begin position="71"/>
        <end position="97"/>
    </location>
</feature>
<accession>A0ABD5E0Y1</accession>
<reference evidence="3" key="1">
    <citation type="submission" date="2023-07" db="EMBL/GenBank/DDBJ databases">
        <title>30 novel species of actinomycetes from the DSMZ collection.</title>
        <authorList>
            <person name="Nouioui I."/>
        </authorList>
    </citation>
    <scope>NUCLEOTIDE SEQUENCE [LARGE SCALE GENOMIC DNA]</scope>
    <source>
        <strain evidence="3">DSM 41982</strain>
    </source>
</reference>
<name>A0ABD5E0Y1_9ACTN</name>
<evidence type="ECO:0000313" key="3">
    <source>
        <dbReference type="Proteomes" id="UP001183607"/>
    </source>
</evidence>
<dbReference type="AlphaFoldDB" id="A0ABD5E0Y1"/>
<keyword evidence="1" id="KW-0472">Membrane</keyword>
<evidence type="ECO:0000256" key="1">
    <source>
        <dbReference type="SAM" id="Phobius"/>
    </source>
</evidence>
<organism evidence="2 3">
    <name type="scientific">Streptomyces evansiae</name>
    <dbReference type="NCBI Taxonomy" id="3075535"/>
    <lineage>
        <taxon>Bacteria</taxon>
        <taxon>Bacillati</taxon>
        <taxon>Actinomycetota</taxon>
        <taxon>Actinomycetes</taxon>
        <taxon>Kitasatosporales</taxon>
        <taxon>Streptomycetaceae</taxon>
        <taxon>Streptomyces</taxon>
    </lineage>
</organism>
<evidence type="ECO:0000313" key="2">
    <source>
        <dbReference type="EMBL" id="MDT0414328.1"/>
    </source>
</evidence>
<dbReference type="RefSeq" id="WP_007827097.1">
    <property type="nucleotide sequence ID" value="NZ_JAVRER010000003.1"/>
</dbReference>
<comment type="caution">
    <text evidence="2">The sequence shown here is derived from an EMBL/GenBank/DDBJ whole genome shotgun (WGS) entry which is preliminary data.</text>
</comment>
<protein>
    <submittedName>
        <fullName evidence="2">Uncharacterized protein</fullName>
    </submittedName>
</protein>
<sequence length="182" mass="19442">MWYAQNPGRAARQLAGDLALLAWVTTWAFGAAVLHQLAGGIAARLSAAGPASWWRLLPKPAQDMLSLIDPVQWPHLVTAAGLAVFLLASVPAIGWWVPRRMRWHRRASAAHALAASEDGRELLALRALMRPLDDVGRTATLTGATPGRLAEGWRDADPATLEALAGAELRRLGLGGASTTEH</sequence>